<gene>
    <name evidence="1" type="ORF">TDIB3V08_LOCUS13240</name>
</gene>
<protein>
    <submittedName>
        <fullName evidence="1">Uncharacterized protein</fullName>
    </submittedName>
</protein>
<proteinExistence type="predicted"/>
<name>A0A7R8VZW2_TIMDO</name>
<sequence length="163" mass="18158">MCFFPGAKVPSVEKVLETPGLAFGAMYYIVSVQLATRVHLHAPFHYPPTPRKYHVLGEQIFTTHNKYVLFHGPPPDIVEQNKIRTVFQHSVVTDHRCETAVGETHHLPAYAFSSKETVIGRYCAREDCGRMDTGCMNGYKEGVCCPEIIKPGAFEPSTLTGGF</sequence>
<dbReference type="AlphaFoldDB" id="A0A7R8VZW2"/>
<dbReference type="EMBL" id="OA592493">
    <property type="protein sequence ID" value="CAD7207091.1"/>
    <property type="molecule type" value="Genomic_DNA"/>
</dbReference>
<reference evidence="1" key="1">
    <citation type="submission" date="2020-11" db="EMBL/GenBank/DDBJ databases">
        <authorList>
            <person name="Tran Van P."/>
        </authorList>
    </citation>
    <scope>NUCLEOTIDE SEQUENCE</scope>
</reference>
<organism evidence="1">
    <name type="scientific">Timema douglasi</name>
    <name type="common">Walking stick</name>
    <dbReference type="NCBI Taxonomy" id="61478"/>
    <lineage>
        <taxon>Eukaryota</taxon>
        <taxon>Metazoa</taxon>
        <taxon>Ecdysozoa</taxon>
        <taxon>Arthropoda</taxon>
        <taxon>Hexapoda</taxon>
        <taxon>Insecta</taxon>
        <taxon>Pterygota</taxon>
        <taxon>Neoptera</taxon>
        <taxon>Polyneoptera</taxon>
        <taxon>Phasmatodea</taxon>
        <taxon>Timematodea</taxon>
        <taxon>Timematoidea</taxon>
        <taxon>Timematidae</taxon>
        <taxon>Timema</taxon>
    </lineage>
</organism>
<evidence type="ECO:0000313" key="1">
    <source>
        <dbReference type="EMBL" id="CAD7207091.1"/>
    </source>
</evidence>
<accession>A0A7R8VZW2</accession>